<dbReference type="GO" id="GO:0043590">
    <property type="term" value="C:bacterial nucleoid"/>
    <property type="evidence" value="ECO:0007669"/>
    <property type="project" value="TreeGrafter"/>
</dbReference>
<reference evidence="9" key="2">
    <citation type="submission" date="2020-09" db="EMBL/GenBank/DDBJ databases">
        <authorList>
            <person name="Sun Q."/>
            <person name="Zhou Y."/>
        </authorList>
    </citation>
    <scope>NUCLEOTIDE SEQUENCE</scope>
    <source>
        <strain evidence="9">CGMCC 1.12195</strain>
    </source>
</reference>
<keyword evidence="4 7" id="KW-0233">DNA recombination</keyword>
<keyword evidence="5 7" id="KW-0234">DNA repair</keyword>
<dbReference type="GO" id="GO:0006310">
    <property type="term" value="P:DNA recombination"/>
    <property type="evidence" value="ECO:0007669"/>
    <property type="project" value="UniProtKB-UniRule"/>
</dbReference>
<evidence type="ECO:0000256" key="1">
    <source>
        <dbReference type="ARBA" id="ARBA00007452"/>
    </source>
</evidence>
<comment type="function">
    <text evidence="7">Involved in DNA repair and RecF pathway recombination.</text>
</comment>
<evidence type="ECO:0000313" key="9">
    <source>
        <dbReference type="EMBL" id="GGG98895.1"/>
    </source>
</evidence>
<organism evidence="9 10">
    <name type="scientific">Parapedobacter pyrenivorans</name>
    <dbReference type="NCBI Taxonomy" id="1305674"/>
    <lineage>
        <taxon>Bacteria</taxon>
        <taxon>Pseudomonadati</taxon>
        <taxon>Bacteroidota</taxon>
        <taxon>Sphingobacteriia</taxon>
        <taxon>Sphingobacteriales</taxon>
        <taxon>Sphingobacteriaceae</taxon>
        <taxon>Parapedobacter</taxon>
    </lineage>
</organism>
<dbReference type="AlphaFoldDB" id="A0A917I056"/>
<dbReference type="InterPro" id="IPR042242">
    <property type="entry name" value="RecO_C"/>
</dbReference>
<keyword evidence="10" id="KW-1185">Reference proteome</keyword>
<evidence type="ECO:0000256" key="7">
    <source>
        <dbReference type="HAMAP-Rule" id="MF_00201"/>
    </source>
</evidence>
<keyword evidence="3 7" id="KW-0227">DNA damage</keyword>
<proteinExistence type="inferred from homology"/>
<dbReference type="InterPro" id="IPR037278">
    <property type="entry name" value="ARFGAP/RecO"/>
</dbReference>
<dbReference type="Gene3D" id="1.20.1440.120">
    <property type="entry name" value="Recombination protein O, C-terminal domain"/>
    <property type="match status" value="1"/>
</dbReference>
<evidence type="ECO:0000313" key="10">
    <source>
        <dbReference type="Proteomes" id="UP000660862"/>
    </source>
</evidence>
<dbReference type="InterPro" id="IPR012340">
    <property type="entry name" value="NA-bd_OB-fold"/>
</dbReference>
<accession>A0A917I056</accession>
<evidence type="ECO:0000256" key="5">
    <source>
        <dbReference type="ARBA" id="ARBA00023204"/>
    </source>
</evidence>
<sequence>MLHKTRGIVLKSTNYSESSVVAQIFTEKFGLQSYIINGARRPKAKIGVTILQPLHLLDMVVYHRENTSLQRISEARQQPPFQTIPYDIAKSAVLLFLNEILYKCLRQQSTDEPLFDYVFNAVSWLDSLEKMPPNFHLLFLLKLSRYLGFHPALPKSSQTFFDLKDGVFCSSLPAHALVLQEPHTSQLAALLACSFDRLGSLQISLADRRFLLEKLIDFYRFHVENMGEIKSHGVLEEVLG</sequence>
<dbReference type="PANTHER" id="PTHR33991">
    <property type="entry name" value="DNA REPAIR PROTEIN RECO"/>
    <property type="match status" value="1"/>
</dbReference>
<dbReference type="SUPFAM" id="SSF57863">
    <property type="entry name" value="ArfGap/RecO-like zinc finger"/>
    <property type="match status" value="1"/>
</dbReference>
<dbReference type="Pfam" id="PF11967">
    <property type="entry name" value="RecO_N"/>
    <property type="match status" value="1"/>
</dbReference>
<dbReference type="NCBIfam" id="TIGR00613">
    <property type="entry name" value="reco"/>
    <property type="match status" value="1"/>
</dbReference>
<dbReference type="InterPro" id="IPR003717">
    <property type="entry name" value="RecO"/>
</dbReference>
<dbReference type="Pfam" id="PF02565">
    <property type="entry name" value="RecO_C"/>
    <property type="match status" value="1"/>
</dbReference>
<dbReference type="Proteomes" id="UP000660862">
    <property type="component" value="Unassembled WGS sequence"/>
</dbReference>
<feature type="domain" description="DNA replication/recombination mediator RecO N-terminal" evidence="8">
    <location>
        <begin position="1"/>
        <end position="76"/>
    </location>
</feature>
<dbReference type="EMBL" id="BMER01000005">
    <property type="protein sequence ID" value="GGG98895.1"/>
    <property type="molecule type" value="Genomic_DNA"/>
</dbReference>
<comment type="caution">
    <text evidence="9">The sequence shown here is derived from an EMBL/GenBank/DDBJ whole genome shotgun (WGS) entry which is preliminary data.</text>
</comment>
<evidence type="ECO:0000256" key="3">
    <source>
        <dbReference type="ARBA" id="ARBA00022763"/>
    </source>
</evidence>
<evidence type="ECO:0000256" key="4">
    <source>
        <dbReference type="ARBA" id="ARBA00023172"/>
    </source>
</evidence>
<evidence type="ECO:0000256" key="2">
    <source>
        <dbReference type="ARBA" id="ARBA00021310"/>
    </source>
</evidence>
<comment type="similarity">
    <text evidence="1 7">Belongs to the RecO family.</text>
</comment>
<protein>
    <recommendedName>
        <fullName evidence="2 7">DNA repair protein RecO</fullName>
    </recommendedName>
    <alternativeName>
        <fullName evidence="6 7">Recombination protein O</fullName>
    </alternativeName>
</protein>
<name>A0A917I056_9SPHI</name>
<dbReference type="InterPro" id="IPR022572">
    <property type="entry name" value="DNA_rep/recomb_RecO_N"/>
</dbReference>
<dbReference type="Gene3D" id="2.40.50.140">
    <property type="entry name" value="Nucleic acid-binding proteins"/>
    <property type="match status" value="1"/>
</dbReference>
<dbReference type="RefSeq" id="WP_188507702.1">
    <property type="nucleotide sequence ID" value="NZ_BMER01000005.1"/>
</dbReference>
<reference evidence="9" key="1">
    <citation type="journal article" date="2014" name="Int. J. Syst. Evol. Microbiol.">
        <title>Complete genome sequence of Corynebacterium casei LMG S-19264T (=DSM 44701T), isolated from a smear-ripened cheese.</title>
        <authorList>
            <consortium name="US DOE Joint Genome Institute (JGI-PGF)"/>
            <person name="Walter F."/>
            <person name="Albersmeier A."/>
            <person name="Kalinowski J."/>
            <person name="Ruckert C."/>
        </authorList>
    </citation>
    <scope>NUCLEOTIDE SEQUENCE</scope>
    <source>
        <strain evidence="9">CGMCC 1.12195</strain>
    </source>
</reference>
<gene>
    <name evidence="7 9" type="primary">recO</name>
    <name evidence="9" type="ORF">GCM10007415_38160</name>
</gene>
<evidence type="ECO:0000259" key="8">
    <source>
        <dbReference type="Pfam" id="PF11967"/>
    </source>
</evidence>
<dbReference type="HAMAP" id="MF_00201">
    <property type="entry name" value="RecO"/>
    <property type="match status" value="1"/>
</dbReference>
<evidence type="ECO:0000256" key="6">
    <source>
        <dbReference type="ARBA" id="ARBA00033409"/>
    </source>
</evidence>
<dbReference type="GO" id="GO:0006302">
    <property type="term" value="P:double-strand break repair"/>
    <property type="evidence" value="ECO:0007669"/>
    <property type="project" value="TreeGrafter"/>
</dbReference>
<dbReference type="PANTHER" id="PTHR33991:SF1">
    <property type="entry name" value="DNA REPAIR PROTEIN RECO"/>
    <property type="match status" value="1"/>
</dbReference>
<dbReference type="SUPFAM" id="SSF50249">
    <property type="entry name" value="Nucleic acid-binding proteins"/>
    <property type="match status" value="1"/>
</dbReference>